<dbReference type="InterPro" id="IPR050090">
    <property type="entry name" value="Tyrosine_recombinase_XerCD"/>
</dbReference>
<dbReference type="EMBL" id="JNVD01000022">
    <property type="protein sequence ID" value="KOC20386.1"/>
    <property type="molecule type" value="Genomic_DNA"/>
</dbReference>
<dbReference type="Pfam" id="PF00589">
    <property type="entry name" value="Phage_integrase"/>
    <property type="match status" value="1"/>
</dbReference>
<dbReference type="RefSeq" id="WP_053283714.1">
    <property type="nucleotide sequence ID" value="NZ_JNVD01000022.1"/>
</dbReference>
<sequence length="335" mass="37979">MTIKRTESGWLADIQPGGRGGKRFRKTLKTKAEALSWEAWIKTQVTQDAQWQPEKKDLRRLSELIELWYTHHGAGLKAASNTYGRLKRACTAMGNPIAEQFTVNTFASYRTQRLESGIAPNSVNREHAYLRSVFNELRRLGHWKKPNPLGELRQFKIEERELSFLTFDQIQLLLGALIDGRNRHAALVTKICLSTGARWGEAESLEAHHLRNCQLQFAGTKSGKVRALPITPELAAELKAHHDPHETGQRLFAPCYSAFREAIERASIKLQDGQLTHVLRHTFASHFMMNGGNILVLQRSLGHANLTMTMRYAHLSPDHLQEVVKLNPLSALTLR</sequence>
<organism evidence="7 8">
    <name type="scientific">Comamonas testosteroni</name>
    <name type="common">Pseudomonas testosteroni</name>
    <dbReference type="NCBI Taxonomy" id="285"/>
    <lineage>
        <taxon>Bacteria</taxon>
        <taxon>Pseudomonadati</taxon>
        <taxon>Pseudomonadota</taxon>
        <taxon>Betaproteobacteria</taxon>
        <taxon>Burkholderiales</taxon>
        <taxon>Comamonadaceae</taxon>
        <taxon>Comamonas</taxon>
    </lineage>
</organism>
<gene>
    <name evidence="7" type="ORF">GL58_12935</name>
</gene>
<dbReference type="InterPro" id="IPR013762">
    <property type="entry name" value="Integrase-like_cat_sf"/>
</dbReference>
<dbReference type="PANTHER" id="PTHR30349:SF93">
    <property type="entry name" value="FELS-2 PROPHAGE PROTEIN"/>
    <property type="match status" value="1"/>
</dbReference>
<evidence type="ECO:0000256" key="2">
    <source>
        <dbReference type="ARBA" id="ARBA00023125"/>
    </source>
</evidence>
<evidence type="ECO:0000313" key="7">
    <source>
        <dbReference type="EMBL" id="KOC20386.1"/>
    </source>
</evidence>
<feature type="domain" description="Core-binding (CB)" evidence="6">
    <location>
        <begin position="59"/>
        <end position="138"/>
    </location>
</feature>
<dbReference type="Proteomes" id="UP000037442">
    <property type="component" value="Unassembled WGS sequence"/>
</dbReference>
<proteinExistence type="predicted"/>
<dbReference type="SUPFAM" id="SSF56349">
    <property type="entry name" value="DNA breaking-rejoining enzymes"/>
    <property type="match status" value="1"/>
</dbReference>
<accession>A0A0L7MEV1</accession>
<dbReference type="PATRIC" id="fig|285.49.peg.2674"/>
<dbReference type="InterPro" id="IPR002104">
    <property type="entry name" value="Integrase_catalytic"/>
</dbReference>
<dbReference type="PANTHER" id="PTHR30349">
    <property type="entry name" value="PHAGE INTEGRASE-RELATED"/>
    <property type="match status" value="1"/>
</dbReference>
<keyword evidence="3" id="KW-0233">DNA recombination</keyword>
<evidence type="ECO:0000256" key="1">
    <source>
        <dbReference type="ARBA" id="ARBA00022908"/>
    </source>
</evidence>
<dbReference type="PROSITE" id="PS51898">
    <property type="entry name" value="TYR_RECOMBINASE"/>
    <property type="match status" value="1"/>
</dbReference>
<dbReference type="GO" id="GO:0015074">
    <property type="term" value="P:DNA integration"/>
    <property type="evidence" value="ECO:0007669"/>
    <property type="project" value="UniProtKB-KW"/>
</dbReference>
<evidence type="ECO:0000259" key="6">
    <source>
        <dbReference type="PROSITE" id="PS51900"/>
    </source>
</evidence>
<evidence type="ECO:0000256" key="4">
    <source>
        <dbReference type="PROSITE-ProRule" id="PRU01248"/>
    </source>
</evidence>
<dbReference type="AlphaFoldDB" id="A0A0L7MEV1"/>
<keyword evidence="2 4" id="KW-0238">DNA-binding</keyword>
<dbReference type="InterPro" id="IPR044068">
    <property type="entry name" value="CB"/>
</dbReference>
<dbReference type="GO" id="GO:0003677">
    <property type="term" value="F:DNA binding"/>
    <property type="evidence" value="ECO:0007669"/>
    <property type="project" value="UniProtKB-UniRule"/>
</dbReference>
<comment type="caution">
    <text evidence="7">The sequence shown here is derived from an EMBL/GenBank/DDBJ whole genome shotgun (WGS) entry which is preliminary data.</text>
</comment>
<dbReference type="PROSITE" id="PS51900">
    <property type="entry name" value="CB"/>
    <property type="match status" value="1"/>
</dbReference>
<evidence type="ECO:0000256" key="3">
    <source>
        <dbReference type="ARBA" id="ARBA00023172"/>
    </source>
</evidence>
<dbReference type="GO" id="GO:0006310">
    <property type="term" value="P:DNA recombination"/>
    <property type="evidence" value="ECO:0007669"/>
    <property type="project" value="UniProtKB-KW"/>
</dbReference>
<dbReference type="CDD" id="cd00796">
    <property type="entry name" value="INT_Rci_Hp1_C"/>
    <property type="match status" value="1"/>
</dbReference>
<protein>
    <submittedName>
        <fullName evidence="7">Integrase</fullName>
    </submittedName>
</protein>
<evidence type="ECO:0000313" key="8">
    <source>
        <dbReference type="Proteomes" id="UP000037442"/>
    </source>
</evidence>
<dbReference type="InterPro" id="IPR057084">
    <property type="entry name" value="Int_N"/>
</dbReference>
<dbReference type="Gene3D" id="1.10.443.10">
    <property type="entry name" value="Intergrase catalytic core"/>
    <property type="match status" value="1"/>
</dbReference>
<name>A0A0L7MEV1_COMTE</name>
<reference evidence="8" key="1">
    <citation type="submission" date="2014-06" db="EMBL/GenBank/DDBJ databases">
        <title>Draft genome sequence of C. testosteroni WDL7.</title>
        <authorList>
            <person name="Wu Y."/>
            <person name="Seshan H."/>
            <person name="Arumugam K."/>
        </authorList>
    </citation>
    <scope>NUCLEOTIDE SEQUENCE [LARGE SCALE GENOMIC DNA]</scope>
    <source>
        <strain evidence="8">WDL7</strain>
    </source>
</reference>
<evidence type="ECO:0000259" key="5">
    <source>
        <dbReference type="PROSITE" id="PS51898"/>
    </source>
</evidence>
<dbReference type="InterPro" id="IPR011010">
    <property type="entry name" value="DNA_brk_join_enz"/>
</dbReference>
<keyword evidence="1" id="KW-0229">DNA integration</keyword>
<dbReference type="Pfam" id="PF24624">
    <property type="entry name" value="Int_N"/>
    <property type="match status" value="1"/>
</dbReference>
<feature type="domain" description="Tyr recombinase" evidence="5">
    <location>
        <begin position="160"/>
        <end position="325"/>
    </location>
</feature>